<evidence type="ECO:0000313" key="2">
    <source>
        <dbReference type="EMBL" id="TVU41571.1"/>
    </source>
</evidence>
<feature type="non-terminal residue" evidence="2">
    <location>
        <position position="1"/>
    </location>
</feature>
<dbReference type="AlphaFoldDB" id="A0A5J9W0W5"/>
<name>A0A5J9W0W5_9POAL</name>
<gene>
    <name evidence="2" type="ORF">EJB05_15100</name>
</gene>
<feature type="non-terminal residue" evidence="2">
    <location>
        <position position="199"/>
    </location>
</feature>
<reference evidence="2 3" key="1">
    <citation type="journal article" date="2019" name="Sci. Rep.">
        <title>A high-quality genome of Eragrostis curvula grass provides insights into Poaceae evolution and supports new strategies to enhance forage quality.</title>
        <authorList>
            <person name="Carballo J."/>
            <person name="Santos B.A.C.M."/>
            <person name="Zappacosta D."/>
            <person name="Garbus I."/>
            <person name="Selva J.P."/>
            <person name="Gallo C.A."/>
            <person name="Diaz A."/>
            <person name="Albertini E."/>
            <person name="Caccamo M."/>
            <person name="Echenique V."/>
        </authorList>
    </citation>
    <scope>NUCLEOTIDE SEQUENCE [LARGE SCALE GENOMIC DNA]</scope>
    <source>
        <strain evidence="3">cv. Victoria</strain>
        <tissue evidence="2">Leaf</tissue>
    </source>
</reference>
<organism evidence="2 3">
    <name type="scientific">Eragrostis curvula</name>
    <name type="common">weeping love grass</name>
    <dbReference type="NCBI Taxonomy" id="38414"/>
    <lineage>
        <taxon>Eukaryota</taxon>
        <taxon>Viridiplantae</taxon>
        <taxon>Streptophyta</taxon>
        <taxon>Embryophyta</taxon>
        <taxon>Tracheophyta</taxon>
        <taxon>Spermatophyta</taxon>
        <taxon>Magnoliopsida</taxon>
        <taxon>Liliopsida</taxon>
        <taxon>Poales</taxon>
        <taxon>Poaceae</taxon>
        <taxon>PACMAD clade</taxon>
        <taxon>Chloridoideae</taxon>
        <taxon>Eragrostideae</taxon>
        <taxon>Eragrostidinae</taxon>
        <taxon>Eragrostis</taxon>
    </lineage>
</organism>
<dbReference type="EMBL" id="RWGY01000007">
    <property type="protein sequence ID" value="TVU41571.1"/>
    <property type="molecule type" value="Genomic_DNA"/>
</dbReference>
<comment type="caution">
    <text evidence="2">The sequence shown here is derived from an EMBL/GenBank/DDBJ whole genome shotgun (WGS) entry which is preliminary data.</text>
</comment>
<protein>
    <submittedName>
        <fullName evidence="2">Uncharacterized protein</fullName>
    </submittedName>
</protein>
<sequence length="199" mass="21232">MEHEWPDSGRKKRGKGSFVQKYREGHFSGAAILRQQQEEEEVEEAGNHIAAGPPRPAVVAGVLPLEVAQQAAADGAAEAIRTLARVPGPGRRRLASTRDLNNAQAAAAAAASTAVYGLALAAAPAAGQEDNPPAILGLQEVVINVASSTWRATFDALRYDTRALATSYGRRERAGERKRVLYLVSPAVWNDRNLVDSKA</sequence>
<keyword evidence="3" id="KW-1185">Reference proteome</keyword>
<feature type="region of interest" description="Disordered" evidence="1">
    <location>
        <begin position="1"/>
        <end position="20"/>
    </location>
</feature>
<accession>A0A5J9W0W5</accession>
<dbReference type="Gramene" id="TVU41571">
    <property type="protein sequence ID" value="TVU41571"/>
    <property type="gene ID" value="EJB05_15100"/>
</dbReference>
<evidence type="ECO:0000256" key="1">
    <source>
        <dbReference type="SAM" id="MobiDB-lite"/>
    </source>
</evidence>
<proteinExistence type="predicted"/>
<evidence type="ECO:0000313" key="3">
    <source>
        <dbReference type="Proteomes" id="UP000324897"/>
    </source>
</evidence>
<dbReference type="Proteomes" id="UP000324897">
    <property type="component" value="Chromosome 4"/>
</dbReference>